<comment type="caution">
    <text evidence="2">The sequence shown here is derived from an EMBL/GenBank/DDBJ whole genome shotgun (WGS) entry which is preliminary data.</text>
</comment>
<dbReference type="AlphaFoldDB" id="A0A930YA74"/>
<keyword evidence="1" id="KW-0472">Membrane</keyword>
<feature type="transmembrane region" description="Helical" evidence="1">
    <location>
        <begin position="44"/>
        <end position="63"/>
    </location>
</feature>
<feature type="transmembrane region" description="Helical" evidence="1">
    <location>
        <begin position="374"/>
        <end position="394"/>
    </location>
</feature>
<evidence type="ECO:0000313" key="2">
    <source>
        <dbReference type="EMBL" id="MBF4161123.1"/>
    </source>
</evidence>
<dbReference type="Proteomes" id="UP000656804">
    <property type="component" value="Unassembled WGS sequence"/>
</dbReference>
<evidence type="ECO:0000313" key="3">
    <source>
        <dbReference type="Proteomes" id="UP000656804"/>
    </source>
</evidence>
<organism evidence="2 3">
    <name type="scientific">Nocardioides acrostichi</name>
    <dbReference type="NCBI Taxonomy" id="2784339"/>
    <lineage>
        <taxon>Bacteria</taxon>
        <taxon>Bacillati</taxon>
        <taxon>Actinomycetota</taxon>
        <taxon>Actinomycetes</taxon>
        <taxon>Propionibacteriales</taxon>
        <taxon>Nocardioidaceae</taxon>
        <taxon>Nocardioides</taxon>
    </lineage>
</organism>
<gene>
    <name evidence="2" type="ORF">ISG29_05425</name>
</gene>
<dbReference type="RefSeq" id="WP_194502384.1">
    <property type="nucleotide sequence ID" value="NZ_JADIVZ010000002.1"/>
</dbReference>
<keyword evidence="1" id="KW-1133">Transmembrane helix</keyword>
<reference evidence="2" key="1">
    <citation type="submission" date="2020-11" db="EMBL/GenBank/DDBJ databases">
        <title>Nocardioides sp. CBS4Y-1, whole genome shotgun sequence.</title>
        <authorList>
            <person name="Tuo L."/>
        </authorList>
    </citation>
    <scope>NUCLEOTIDE SEQUENCE</scope>
    <source>
        <strain evidence="2">CBS4Y-1</strain>
    </source>
</reference>
<keyword evidence="3" id="KW-1185">Reference proteome</keyword>
<dbReference type="EMBL" id="JADIVZ010000002">
    <property type="protein sequence ID" value="MBF4161123.1"/>
    <property type="molecule type" value="Genomic_DNA"/>
</dbReference>
<evidence type="ECO:0000256" key="1">
    <source>
        <dbReference type="SAM" id="Phobius"/>
    </source>
</evidence>
<feature type="transmembrane region" description="Helical" evidence="1">
    <location>
        <begin position="75"/>
        <end position="100"/>
    </location>
</feature>
<feature type="transmembrane region" description="Helical" evidence="1">
    <location>
        <begin position="406"/>
        <end position="429"/>
    </location>
</feature>
<feature type="transmembrane region" description="Helical" evidence="1">
    <location>
        <begin position="478"/>
        <end position="496"/>
    </location>
</feature>
<feature type="transmembrane region" description="Helical" evidence="1">
    <location>
        <begin position="309"/>
        <end position="328"/>
    </location>
</feature>
<feature type="transmembrane region" description="Helical" evidence="1">
    <location>
        <begin position="240"/>
        <end position="264"/>
    </location>
</feature>
<proteinExistence type="predicted"/>
<accession>A0A930YA74</accession>
<name>A0A930YA74_9ACTN</name>
<keyword evidence="1" id="KW-0812">Transmembrane</keyword>
<protein>
    <submittedName>
        <fullName evidence="2">Uncharacterized protein</fullName>
    </submittedName>
</protein>
<feature type="transmembrane region" description="Helical" evidence="1">
    <location>
        <begin position="161"/>
        <end position="181"/>
    </location>
</feature>
<sequence length="517" mass="53671">MPTARSSTEPPPGVGSDLRRAVVDVGILLRFRASSVRRPRAMRLGLALLAAVTLAAAVAPALLPGAGSSPRAQDAAVLLPTVLSALVLIAVISAVASGGGRELVARDPASVHPISPTTDHLGALLLAPVNIAWVIQSWALLGSTAFALGADRPARLAAAQVGMLLWLVLATSLAQVVAWALEGLRRIRYGVGVIRGGAVVLLGALVGLQMTERLVPVLDHLPTLQVVVGLVFGFTPRWCLTVSALVLLVLAAVGLGALLAHAVARRIPRDELRAESGSRRALPQPRSDVLALVRVDRGSVWRAVPMRRGAAVLALAPAVIALIGDLAWAQLVLLPGLVCAGGALLFGVNAWCLDGRGGLWRESLPVESGLVFDARSWVVAEFLLAVSLGTLLVGGLRSGLPSAGEAVALGCAVVVVTVQVLAAAMRWSIKAPHAVDLRSARATPAPPVAMIGYSSRLALSTTVTVMVFSLAATLGDATAAPVLALPMLLWSSYRWVRARNRWVDPQQRAAVIVTTAA</sequence>
<feature type="transmembrane region" description="Helical" evidence="1">
    <location>
        <begin position="193"/>
        <end position="211"/>
    </location>
</feature>
<feature type="transmembrane region" description="Helical" evidence="1">
    <location>
        <begin position="121"/>
        <end position="141"/>
    </location>
</feature>